<dbReference type="AlphaFoldDB" id="B6U1A9"/>
<proteinExistence type="evidence at transcript level"/>
<organism evidence="1">
    <name type="scientific">Zea mays</name>
    <name type="common">Maize</name>
    <dbReference type="NCBI Taxonomy" id="4577"/>
    <lineage>
        <taxon>Eukaryota</taxon>
        <taxon>Viridiplantae</taxon>
        <taxon>Streptophyta</taxon>
        <taxon>Embryophyta</taxon>
        <taxon>Tracheophyta</taxon>
        <taxon>Spermatophyta</taxon>
        <taxon>Magnoliopsida</taxon>
        <taxon>Liliopsida</taxon>
        <taxon>Poales</taxon>
        <taxon>Poaceae</taxon>
        <taxon>PACMAD clade</taxon>
        <taxon>Panicoideae</taxon>
        <taxon>Andropogonodae</taxon>
        <taxon>Andropogoneae</taxon>
        <taxon>Tripsacinae</taxon>
        <taxon>Zea</taxon>
    </lineage>
</organism>
<protein>
    <submittedName>
        <fullName evidence="1">Uncharacterized protein</fullName>
    </submittedName>
</protein>
<accession>B6U1A9</accession>
<name>B6U1A9_MAIZE</name>
<evidence type="ECO:0000313" key="1">
    <source>
        <dbReference type="EMBL" id="ACG43142.1"/>
    </source>
</evidence>
<reference evidence="1" key="1">
    <citation type="journal article" date="2009" name="Plant Mol. Biol.">
        <title>Insights into corn genes derived from large-scale cDNA sequencing.</title>
        <authorList>
            <person name="Alexandrov N.N."/>
            <person name="Brover V.V."/>
            <person name="Freidin S."/>
            <person name="Troukhan M.E."/>
            <person name="Tatarinova T.V."/>
            <person name="Zhang H."/>
            <person name="Swaller T.J."/>
            <person name="Lu Y.P."/>
            <person name="Bouck J."/>
            <person name="Flavell R.B."/>
            <person name="Feldmann K.A."/>
        </authorList>
    </citation>
    <scope>NUCLEOTIDE SEQUENCE</scope>
</reference>
<sequence>MNCVMDSIIVSAIKGETAPMQTEFPSISSNSFAAVPIFRKPGRPDSLGVPLDGTKLSTNYNKCKNKLMVKYHTQISHMAGNI</sequence>
<dbReference type="EMBL" id="EU971024">
    <property type="protein sequence ID" value="ACG43142.1"/>
    <property type="molecule type" value="mRNA"/>
</dbReference>